<dbReference type="EMBL" id="KZ772765">
    <property type="protein sequence ID" value="PTQ32952.1"/>
    <property type="molecule type" value="Genomic_DNA"/>
</dbReference>
<feature type="compositionally biased region" description="Basic and acidic residues" evidence="1">
    <location>
        <begin position="157"/>
        <end position="173"/>
    </location>
</feature>
<feature type="compositionally biased region" description="Basic and acidic residues" evidence="1">
    <location>
        <begin position="115"/>
        <end position="131"/>
    </location>
</feature>
<reference evidence="3" key="1">
    <citation type="journal article" date="2017" name="Cell">
        <title>Insights into land plant evolution garnered from the Marchantia polymorpha genome.</title>
        <authorList>
            <person name="Bowman J.L."/>
            <person name="Kohchi T."/>
            <person name="Yamato K.T."/>
            <person name="Jenkins J."/>
            <person name="Shu S."/>
            <person name="Ishizaki K."/>
            <person name="Yamaoka S."/>
            <person name="Nishihama R."/>
            <person name="Nakamura Y."/>
            <person name="Berger F."/>
            <person name="Adam C."/>
            <person name="Aki S.S."/>
            <person name="Althoff F."/>
            <person name="Araki T."/>
            <person name="Arteaga-Vazquez M.A."/>
            <person name="Balasubrmanian S."/>
            <person name="Barry K."/>
            <person name="Bauer D."/>
            <person name="Boehm C.R."/>
            <person name="Briginshaw L."/>
            <person name="Caballero-Perez J."/>
            <person name="Catarino B."/>
            <person name="Chen F."/>
            <person name="Chiyoda S."/>
            <person name="Chovatia M."/>
            <person name="Davies K.M."/>
            <person name="Delmans M."/>
            <person name="Demura T."/>
            <person name="Dierschke T."/>
            <person name="Dolan L."/>
            <person name="Dorantes-Acosta A.E."/>
            <person name="Eklund D.M."/>
            <person name="Florent S.N."/>
            <person name="Flores-Sandoval E."/>
            <person name="Fujiyama A."/>
            <person name="Fukuzawa H."/>
            <person name="Galik B."/>
            <person name="Grimanelli D."/>
            <person name="Grimwood J."/>
            <person name="Grossniklaus U."/>
            <person name="Hamada T."/>
            <person name="Haseloff J."/>
            <person name="Hetherington A.J."/>
            <person name="Higo A."/>
            <person name="Hirakawa Y."/>
            <person name="Hundley H.N."/>
            <person name="Ikeda Y."/>
            <person name="Inoue K."/>
            <person name="Inoue S.I."/>
            <person name="Ishida S."/>
            <person name="Jia Q."/>
            <person name="Kakita M."/>
            <person name="Kanazawa T."/>
            <person name="Kawai Y."/>
            <person name="Kawashima T."/>
            <person name="Kennedy M."/>
            <person name="Kinose K."/>
            <person name="Kinoshita T."/>
            <person name="Kohara Y."/>
            <person name="Koide E."/>
            <person name="Komatsu K."/>
            <person name="Kopischke S."/>
            <person name="Kubo M."/>
            <person name="Kyozuka J."/>
            <person name="Lagercrantz U."/>
            <person name="Lin S.S."/>
            <person name="Lindquist E."/>
            <person name="Lipzen A.M."/>
            <person name="Lu C.W."/>
            <person name="De Luna E."/>
            <person name="Martienssen R.A."/>
            <person name="Minamino N."/>
            <person name="Mizutani M."/>
            <person name="Mizutani M."/>
            <person name="Mochizuki N."/>
            <person name="Monte I."/>
            <person name="Mosher R."/>
            <person name="Nagasaki H."/>
            <person name="Nakagami H."/>
            <person name="Naramoto S."/>
            <person name="Nishitani K."/>
            <person name="Ohtani M."/>
            <person name="Okamoto T."/>
            <person name="Okumura M."/>
            <person name="Phillips J."/>
            <person name="Pollak B."/>
            <person name="Reinders A."/>
            <person name="Rovekamp M."/>
            <person name="Sano R."/>
            <person name="Sawa S."/>
            <person name="Schmid M.W."/>
            <person name="Shirakawa M."/>
            <person name="Solano R."/>
            <person name="Spunde A."/>
            <person name="Suetsugu N."/>
            <person name="Sugano S."/>
            <person name="Sugiyama A."/>
            <person name="Sun R."/>
            <person name="Suzuki Y."/>
            <person name="Takenaka M."/>
            <person name="Takezawa D."/>
            <person name="Tomogane H."/>
            <person name="Tsuzuki M."/>
            <person name="Ueda T."/>
            <person name="Umeda M."/>
            <person name="Ward J.M."/>
            <person name="Watanabe Y."/>
            <person name="Yazaki K."/>
            <person name="Yokoyama R."/>
            <person name="Yoshitake Y."/>
            <person name="Yotsui I."/>
            <person name="Zachgo S."/>
            <person name="Schmutz J."/>
        </authorList>
    </citation>
    <scope>NUCLEOTIDE SEQUENCE [LARGE SCALE GENOMIC DNA]</scope>
    <source>
        <strain evidence="3">Tak-1</strain>
    </source>
</reference>
<feature type="compositionally biased region" description="Basic and acidic residues" evidence="1">
    <location>
        <begin position="141"/>
        <end position="150"/>
    </location>
</feature>
<dbReference type="AlphaFoldDB" id="A0A2R6WGG9"/>
<protein>
    <submittedName>
        <fullName evidence="2">Uncharacterized protein</fullName>
    </submittedName>
</protein>
<gene>
    <name evidence="2" type="ORF">MARPO_0093s0031</name>
</gene>
<evidence type="ECO:0000313" key="3">
    <source>
        <dbReference type="Proteomes" id="UP000244005"/>
    </source>
</evidence>
<keyword evidence="3" id="KW-1185">Reference proteome</keyword>
<evidence type="ECO:0000313" key="2">
    <source>
        <dbReference type="EMBL" id="PTQ32952.1"/>
    </source>
</evidence>
<sequence length="181" mass="20235">MLDPPSKQIDELREDGNLPLKLLAPISSVGTTIVIGEKVAADAAAPGRTRKRDGPVRAPATSTRERGEGWRTQTGEVKTTTTSSSQAARQGRLSQTLAGIKGSGHRQHQRRGRHRERERDRERERERESSKGWRRSRRRLPGAEREREEEATAAAAENEKESERARAEGEGRPGKRRSCLQ</sequence>
<accession>A0A2R6WGG9</accession>
<feature type="region of interest" description="Disordered" evidence="1">
    <location>
        <begin position="39"/>
        <end position="181"/>
    </location>
</feature>
<evidence type="ECO:0000256" key="1">
    <source>
        <dbReference type="SAM" id="MobiDB-lite"/>
    </source>
</evidence>
<organism evidence="2 3">
    <name type="scientific">Marchantia polymorpha</name>
    <name type="common">Common liverwort</name>
    <name type="synonym">Marchantia aquatica</name>
    <dbReference type="NCBI Taxonomy" id="3197"/>
    <lineage>
        <taxon>Eukaryota</taxon>
        <taxon>Viridiplantae</taxon>
        <taxon>Streptophyta</taxon>
        <taxon>Embryophyta</taxon>
        <taxon>Marchantiophyta</taxon>
        <taxon>Marchantiopsida</taxon>
        <taxon>Marchantiidae</taxon>
        <taxon>Marchantiales</taxon>
        <taxon>Marchantiaceae</taxon>
        <taxon>Marchantia</taxon>
    </lineage>
</organism>
<feature type="compositionally biased region" description="Basic residues" evidence="1">
    <location>
        <begin position="103"/>
        <end position="114"/>
    </location>
</feature>
<dbReference type="Proteomes" id="UP000244005">
    <property type="component" value="Unassembled WGS sequence"/>
</dbReference>
<proteinExistence type="predicted"/>
<name>A0A2R6WGG9_MARPO</name>
<feature type="compositionally biased region" description="Polar residues" evidence="1">
    <location>
        <begin position="86"/>
        <end position="97"/>
    </location>
</feature>